<reference evidence="1 2" key="1">
    <citation type="submission" date="2020-08" db="EMBL/GenBank/DDBJ databases">
        <title>Genomic Encyclopedia of Type Strains, Phase III (KMG-III): the genomes of soil and plant-associated and newly described type strains.</title>
        <authorList>
            <person name="Whitman W."/>
        </authorList>
    </citation>
    <scope>NUCLEOTIDE SEQUENCE [LARGE SCALE GENOMIC DNA]</scope>
    <source>
        <strain evidence="1 2">CECT 8693</strain>
    </source>
</reference>
<dbReference type="AlphaFoldDB" id="A0A7W3XQ22"/>
<dbReference type="EMBL" id="JACJIP010000002">
    <property type="protein sequence ID" value="MBA9084063.1"/>
    <property type="molecule type" value="Genomic_DNA"/>
</dbReference>
<accession>A0A7W3XQ22</accession>
<gene>
    <name evidence="1" type="ORF">FHR92_000517</name>
</gene>
<evidence type="ECO:0000313" key="2">
    <source>
        <dbReference type="Proteomes" id="UP000567067"/>
    </source>
</evidence>
<comment type="caution">
    <text evidence="1">The sequence shown here is derived from an EMBL/GenBank/DDBJ whole genome shotgun (WGS) entry which is preliminary data.</text>
</comment>
<proteinExistence type="predicted"/>
<organism evidence="1 2">
    <name type="scientific">Fontibacillus solani</name>
    <dbReference type="NCBI Taxonomy" id="1572857"/>
    <lineage>
        <taxon>Bacteria</taxon>
        <taxon>Bacillati</taxon>
        <taxon>Bacillota</taxon>
        <taxon>Bacilli</taxon>
        <taxon>Bacillales</taxon>
        <taxon>Paenibacillaceae</taxon>
        <taxon>Fontibacillus</taxon>
    </lineage>
</organism>
<name>A0A7W3XQ22_9BACL</name>
<evidence type="ECO:0000313" key="1">
    <source>
        <dbReference type="EMBL" id="MBA9084063.1"/>
    </source>
</evidence>
<sequence>MEQLLPHIQLQKQSISDFKGLNKEVATDPDPTDHFVVYSGNHILYGLRGWFENNVEVIVDGNVLINPGSLHSQSQTVESILDEGVILLELESSYRAFTEQDRNGNTVKIVFVIS</sequence>
<protein>
    <submittedName>
        <fullName evidence="1">Uncharacterized protein</fullName>
    </submittedName>
</protein>
<dbReference type="RefSeq" id="WP_182534164.1">
    <property type="nucleotide sequence ID" value="NZ_JACJIP010000002.1"/>
</dbReference>
<dbReference type="Proteomes" id="UP000567067">
    <property type="component" value="Unassembled WGS sequence"/>
</dbReference>
<keyword evidence="2" id="KW-1185">Reference proteome</keyword>